<dbReference type="SUPFAM" id="SSF46785">
    <property type="entry name" value="Winged helix' DNA-binding domain"/>
    <property type="match status" value="1"/>
</dbReference>
<sequence>MNPSERAVLRTLAPGGLRTTAPLRRATAHTARSIRRALARLHARDVIVLSRDHARRQLSPHGRAVAATIR</sequence>
<dbReference type="InterPro" id="IPR036390">
    <property type="entry name" value="WH_DNA-bd_sf"/>
</dbReference>
<evidence type="ECO:0000313" key="1">
    <source>
        <dbReference type="EMBL" id="PPJ33447.1"/>
    </source>
</evidence>
<organism evidence="1 2">
    <name type="scientific">Nocardia nova</name>
    <dbReference type="NCBI Taxonomy" id="37330"/>
    <lineage>
        <taxon>Bacteria</taxon>
        <taxon>Bacillati</taxon>
        <taxon>Actinomycetota</taxon>
        <taxon>Actinomycetes</taxon>
        <taxon>Mycobacteriales</taxon>
        <taxon>Nocardiaceae</taxon>
        <taxon>Nocardia</taxon>
    </lineage>
</organism>
<evidence type="ECO:0008006" key="3">
    <source>
        <dbReference type="Google" id="ProtNLM"/>
    </source>
</evidence>
<protein>
    <recommendedName>
        <fullName evidence="3">MarR family transcriptional regulator</fullName>
    </recommendedName>
</protein>
<gene>
    <name evidence="1" type="ORF">C5E45_32060</name>
</gene>
<comment type="caution">
    <text evidence="1">The sequence shown here is derived from an EMBL/GenBank/DDBJ whole genome shotgun (WGS) entry which is preliminary data.</text>
</comment>
<reference evidence="1 2" key="1">
    <citation type="submission" date="2018-02" db="EMBL/GenBank/DDBJ databases">
        <title>8 Nocardia nova and 1 Nocardia cyriacigeorgica strain used for evolution to TMP-SMX.</title>
        <authorList>
            <person name="Mehta H."/>
            <person name="Weng J."/>
            <person name="Shamoo Y."/>
        </authorList>
    </citation>
    <scope>NUCLEOTIDE SEQUENCE [LARGE SCALE GENOMIC DNA]</scope>
    <source>
        <strain evidence="1 2">MDA3139</strain>
    </source>
</reference>
<dbReference type="EMBL" id="PSZC01000036">
    <property type="protein sequence ID" value="PPJ33447.1"/>
    <property type="molecule type" value="Genomic_DNA"/>
</dbReference>
<dbReference type="RefSeq" id="WP_104380625.1">
    <property type="nucleotide sequence ID" value="NZ_PSZC01000036.1"/>
</dbReference>
<name>A0A2S6AGE0_9NOCA</name>
<dbReference type="Proteomes" id="UP000239874">
    <property type="component" value="Unassembled WGS sequence"/>
</dbReference>
<accession>A0A2S6AGE0</accession>
<evidence type="ECO:0000313" key="2">
    <source>
        <dbReference type="Proteomes" id="UP000239874"/>
    </source>
</evidence>
<proteinExistence type="predicted"/>
<dbReference type="AlphaFoldDB" id="A0A2S6AGE0"/>